<keyword evidence="1" id="KW-0597">Phosphoprotein</keyword>
<feature type="modified residue" description="4-aspartylphosphate" evidence="1">
    <location>
        <position position="55"/>
    </location>
</feature>
<dbReference type="InterPro" id="IPR011006">
    <property type="entry name" value="CheY-like_superfamily"/>
</dbReference>
<dbReference type="EMBL" id="JAGHKO010000005">
    <property type="protein sequence ID" value="MBO9203033.1"/>
    <property type="molecule type" value="Genomic_DNA"/>
</dbReference>
<dbReference type="SMART" id="SM00448">
    <property type="entry name" value="REC"/>
    <property type="match status" value="1"/>
</dbReference>
<evidence type="ECO:0000313" key="5">
    <source>
        <dbReference type="Proteomes" id="UP000677244"/>
    </source>
</evidence>
<proteinExistence type="predicted"/>
<dbReference type="Gene3D" id="3.40.50.2300">
    <property type="match status" value="1"/>
</dbReference>
<comment type="caution">
    <text evidence="4">The sequence shown here is derived from an EMBL/GenBank/DDBJ whole genome shotgun (WGS) entry which is preliminary data.</text>
</comment>
<name>A0ABS3YYN6_9BACT</name>
<reference evidence="4 5" key="1">
    <citation type="submission" date="2021-03" db="EMBL/GenBank/DDBJ databases">
        <title>Assistant Professor.</title>
        <authorList>
            <person name="Huq M.A."/>
        </authorList>
    </citation>
    <scope>NUCLEOTIDE SEQUENCE [LARGE SCALE GENOMIC DNA]</scope>
    <source>
        <strain evidence="4 5">MAH-29</strain>
    </source>
</reference>
<dbReference type="PANTHER" id="PTHR37299:SF1">
    <property type="entry name" value="STAGE 0 SPORULATION PROTEIN A HOMOLOG"/>
    <property type="match status" value="1"/>
</dbReference>
<dbReference type="SUPFAM" id="SSF52172">
    <property type="entry name" value="CheY-like"/>
    <property type="match status" value="1"/>
</dbReference>
<dbReference type="Proteomes" id="UP000677244">
    <property type="component" value="Unassembled WGS sequence"/>
</dbReference>
<feature type="domain" description="Response regulatory" evidence="2">
    <location>
        <begin position="3"/>
        <end position="116"/>
    </location>
</feature>
<dbReference type="InterPro" id="IPR001789">
    <property type="entry name" value="Sig_transdc_resp-reg_receiver"/>
</dbReference>
<dbReference type="PROSITE" id="PS50110">
    <property type="entry name" value="RESPONSE_REGULATORY"/>
    <property type="match status" value="1"/>
</dbReference>
<dbReference type="Pfam" id="PF00072">
    <property type="entry name" value="Response_reg"/>
    <property type="match status" value="1"/>
</dbReference>
<evidence type="ECO:0000313" key="4">
    <source>
        <dbReference type="EMBL" id="MBO9203033.1"/>
    </source>
</evidence>
<evidence type="ECO:0000259" key="2">
    <source>
        <dbReference type="PROSITE" id="PS50110"/>
    </source>
</evidence>
<dbReference type="Pfam" id="PF04397">
    <property type="entry name" value="LytTR"/>
    <property type="match status" value="1"/>
</dbReference>
<accession>A0ABS3YYN6</accession>
<sequence>MITATIVDDEPLCCESLATLLENYCPAIKVSDICVSAPAALKSISEHPPQILFLDIEMPQMNGFELLERLQEINFQLIFTTSYDQYAIKAIQFSALDYLLKPIEREELKAAVQKAVQRIQRPLPEQIEMLLQKLYHPTMSLNKIAIPTLEGLQMIFIESVIFCKAESNYTILVLKNKQRITASRTLKEVEAMLEDHSFARVHNSWVVNLNEVEKYVKGEGGYLIMSDGSTIDVSRNRKEMMLKKLQPGKM</sequence>
<dbReference type="InterPro" id="IPR007492">
    <property type="entry name" value="LytTR_DNA-bd_dom"/>
</dbReference>
<dbReference type="Gene3D" id="2.40.50.1020">
    <property type="entry name" value="LytTr DNA-binding domain"/>
    <property type="match status" value="1"/>
</dbReference>
<gene>
    <name evidence="4" type="ORF">J7I42_22265</name>
</gene>
<keyword evidence="5" id="KW-1185">Reference proteome</keyword>
<dbReference type="PANTHER" id="PTHR37299">
    <property type="entry name" value="TRANSCRIPTIONAL REGULATOR-RELATED"/>
    <property type="match status" value="1"/>
</dbReference>
<protein>
    <submittedName>
        <fullName evidence="4">Response regulator transcription factor</fullName>
    </submittedName>
</protein>
<dbReference type="InterPro" id="IPR046947">
    <property type="entry name" value="LytR-like"/>
</dbReference>
<evidence type="ECO:0000259" key="3">
    <source>
        <dbReference type="PROSITE" id="PS50930"/>
    </source>
</evidence>
<evidence type="ECO:0000256" key="1">
    <source>
        <dbReference type="PROSITE-ProRule" id="PRU00169"/>
    </source>
</evidence>
<dbReference type="PROSITE" id="PS50930">
    <property type="entry name" value="HTH_LYTTR"/>
    <property type="match status" value="1"/>
</dbReference>
<organism evidence="4 5">
    <name type="scientific">Niastella soli</name>
    <dbReference type="NCBI Taxonomy" id="2821487"/>
    <lineage>
        <taxon>Bacteria</taxon>
        <taxon>Pseudomonadati</taxon>
        <taxon>Bacteroidota</taxon>
        <taxon>Chitinophagia</taxon>
        <taxon>Chitinophagales</taxon>
        <taxon>Chitinophagaceae</taxon>
        <taxon>Niastella</taxon>
    </lineage>
</organism>
<feature type="domain" description="HTH LytTR-type" evidence="3">
    <location>
        <begin position="144"/>
        <end position="243"/>
    </location>
</feature>
<dbReference type="RefSeq" id="WP_209141089.1">
    <property type="nucleotide sequence ID" value="NZ_JAGHKO010000005.1"/>
</dbReference>
<dbReference type="SMART" id="SM00850">
    <property type="entry name" value="LytTR"/>
    <property type="match status" value="1"/>
</dbReference>